<evidence type="ECO:0000256" key="2">
    <source>
        <dbReference type="ARBA" id="ARBA00023125"/>
    </source>
</evidence>
<dbReference type="InterPro" id="IPR001387">
    <property type="entry name" value="Cro/C1-type_HTH"/>
</dbReference>
<dbReference type="SUPFAM" id="SSF47413">
    <property type="entry name" value="lambda repressor-like DNA-binding domains"/>
    <property type="match status" value="1"/>
</dbReference>
<organism evidence="5 6">
    <name type="scientific">Hominilimicola fabiformis</name>
    <dbReference type="NCBI Taxonomy" id="2885356"/>
    <lineage>
        <taxon>Bacteria</taxon>
        <taxon>Bacillati</taxon>
        <taxon>Bacillota</taxon>
        <taxon>Clostridia</taxon>
        <taxon>Eubacteriales</taxon>
        <taxon>Oscillospiraceae</taxon>
        <taxon>Hominilimicola</taxon>
    </lineage>
</organism>
<dbReference type="PANTHER" id="PTHR40661:SF1">
    <property type="entry name" value="HTH CRO_C1-TYPE DOMAIN-CONTAINING PROTEIN"/>
    <property type="match status" value="1"/>
</dbReference>
<dbReference type="PROSITE" id="PS50943">
    <property type="entry name" value="HTH_CROC1"/>
    <property type="match status" value="1"/>
</dbReference>
<keyword evidence="6" id="KW-1185">Reference proteome</keyword>
<gene>
    <name evidence="5" type="ORF">LKE05_09910</name>
</gene>
<dbReference type="Gene3D" id="1.10.260.40">
    <property type="entry name" value="lambda repressor-like DNA-binding domains"/>
    <property type="match status" value="1"/>
</dbReference>
<dbReference type="Gene3D" id="2.10.109.10">
    <property type="entry name" value="Umud Fragment, subunit A"/>
    <property type="match status" value="1"/>
</dbReference>
<sequence length="221" mass="25206">MELYKRIKARREKLGMSQEELATKLGYKSRSTINKIEMGKNDITQSKIIAFANALQTTPSYLMGLDEHETEIYTDDKFPNPNITEDYTTFPVIGDIAKGYNHIAIESWDGDKVDIPNSYLKGHIPKDFFVLCIKGDSMYPQYQDGDKVLILRQSTVNYSGDVGAVIYNDEISTLKKIEFVEDEDWLRLVPVNPNVPPILIAGEELKHCRIMGVPKLLIREM</sequence>
<dbReference type="Pfam" id="PF01381">
    <property type="entry name" value="HTH_3"/>
    <property type="match status" value="1"/>
</dbReference>
<accession>A0AAE3E045</accession>
<dbReference type="CDD" id="cd00093">
    <property type="entry name" value="HTH_XRE"/>
    <property type="match status" value="1"/>
</dbReference>
<keyword evidence="3" id="KW-0804">Transcription</keyword>
<evidence type="ECO:0000313" key="5">
    <source>
        <dbReference type="EMBL" id="MCC2211099.1"/>
    </source>
</evidence>
<dbReference type="EMBL" id="JAJEQM010000013">
    <property type="protein sequence ID" value="MCC2211099.1"/>
    <property type="molecule type" value="Genomic_DNA"/>
</dbReference>
<dbReference type="SUPFAM" id="SSF51306">
    <property type="entry name" value="LexA/Signal peptidase"/>
    <property type="match status" value="1"/>
</dbReference>
<dbReference type="InterPro" id="IPR039418">
    <property type="entry name" value="LexA-like"/>
</dbReference>
<evidence type="ECO:0000256" key="1">
    <source>
        <dbReference type="ARBA" id="ARBA00023015"/>
    </source>
</evidence>
<dbReference type="PANTHER" id="PTHR40661">
    <property type="match status" value="1"/>
</dbReference>
<keyword evidence="2" id="KW-0238">DNA-binding</keyword>
<dbReference type="CDD" id="cd06529">
    <property type="entry name" value="S24_LexA-like"/>
    <property type="match status" value="1"/>
</dbReference>
<dbReference type="SMART" id="SM00530">
    <property type="entry name" value="HTH_XRE"/>
    <property type="match status" value="1"/>
</dbReference>
<dbReference type="Proteomes" id="UP001198242">
    <property type="component" value="Unassembled WGS sequence"/>
</dbReference>
<evidence type="ECO:0000313" key="6">
    <source>
        <dbReference type="Proteomes" id="UP001198242"/>
    </source>
</evidence>
<dbReference type="InterPro" id="IPR015927">
    <property type="entry name" value="Peptidase_S24_S26A/B/C"/>
</dbReference>
<dbReference type="InterPro" id="IPR036286">
    <property type="entry name" value="LexA/Signal_pep-like_sf"/>
</dbReference>
<comment type="caution">
    <text evidence="5">The sequence shown here is derived from an EMBL/GenBank/DDBJ whole genome shotgun (WGS) entry which is preliminary data.</text>
</comment>
<evidence type="ECO:0000259" key="4">
    <source>
        <dbReference type="PROSITE" id="PS50943"/>
    </source>
</evidence>
<dbReference type="GO" id="GO:0003677">
    <property type="term" value="F:DNA binding"/>
    <property type="evidence" value="ECO:0007669"/>
    <property type="project" value="UniProtKB-KW"/>
</dbReference>
<dbReference type="Pfam" id="PF00717">
    <property type="entry name" value="Peptidase_S24"/>
    <property type="match status" value="1"/>
</dbReference>
<keyword evidence="1" id="KW-0805">Transcription regulation</keyword>
<name>A0AAE3E045_9FIRM</name>
<feature type="domain" description="HTH cro/C1-type" evidence="4">
    <location>
        <begin position="7"/>
        <end position="62"/>
    </location>
</feature>
<protein>
    <submittedName>
        <fullName evidence="5">LexA family transcriptional regulator</fullName>
    </submittedName>
</protein>
<proteinExistence type="predicted"/>
<dbReference type="InterPro" id="IPR010982">
    <property type="entry name" value="Lambda_DNA-bd_dom_sf"/>
</dbReference>
<evidence type="ECO:0000256" key="3">
    <source>
        <dbReference type="ARBA" id="ARBA00023163"/>
    </source>
</evidence>
<reference evidence="5 6" key="1">
    <citation type="submission" date="2021-10" db="EMBL/GenBank/DDBJ databases">
        <title>Anaerobic single-cell dispensing facilitates the cultivation of human gut bacteria.</title>
        <authorList>
            <person name="Afrizal A."/>
        </authorList>
    </citation>
    <scope>NUCLEOTIDE SEQUENCE [LARGE SCALE GENOMIC DNA]</scope>
    <source>
        <strain evidence="5 6">CLA-AA-H232</strain>
    </source>
</reference>
<dbReference type="RefSeq" id="WP_308456713.1">
    <property type="nucleotide sequence ID" value="NZ_JAJEQM010000013.1"/>
</dbReference>
<dbReference type="AlphaFoldDB" id="A0AAE3E045"/>